<protein>
    <submittedName>
        <fullName evidence="1">Uncharacterized protein conserved in bacteria</fullName>
    </submittedName>
</protein>
<dbReference type="PANTHER" id="PTHR38765">
    <property type="entry name" value="DUF484 DOMAIN-CONTAINING PROTEIN"/>
    <property type="match status" value="1"/>
</dbReference>
<evidence type="ECO:0000313" key="1">
    <source>
        <dbReference type="EMBL" id="SAI51528.1"/>
    </source>
</evidence>
<evidence type="ECO:0000313" key="2">
    <source>
        <dbReference type="Proteomes" id="UP000077037"/>
    </source>
</evidence>
<dbReference type="RefSeq" id="WP_066418828.1">
    <property type="nucleotide sequence ID" value="NZ_FKBS01000025.1"/>
</dbReference>
<name>A0A157R0Q8_9BORD</name>
<dbReference type="PANTHER" id="PTHR38765:SF1">
    <property type="entry name" value="DUF484 DOMAIN-CONTAINING PROTEIN"/>
    <property type="match status" value="1"/>
</dbReference>
<dbReference type="InterPro" id="IPR029016">
    <property type="entry name" value="GAF-like_dom_sf"/>
</dbReference>
<dbReference type="AlphaFoldDB" id="A0A157R0Q8"/>
<sequence length="224" mass="24289">MTTSSFSPQDIADFLHANPEFPDLHPEVFAAMRVPHPHGTQTISLGERQILTLRERVRDLEWRINEMMRNAATNESIGARITQWSQRLLAERDAQLLPGAIAMGLAEQFDIDHIALRLWNLPGLSADNGYAGAVSADVRTFADSLKTPYCGNDAEFEAAAWLAAKPRSLALVALRPADDTASVGLLVLGSDDPARFDPEMGTAFLESIGQLASAALNRLAEPAG</sequence>
<dbReference type="Gene3D" id="3.30.450.40">
    <property type="match status" value="1"/>
</dbReference>
<accession>A0A157R0Q8</accession>
<reference evidence="1 2" key="1">
    <citation type="submission" date="2016-03" db="EMBL/GenBank/DDBJ databases">
        <authorList>
            <consortium name="Pathogen Informatics"/>
        </authorList>
    </citation>
    <scope>NUCLEOTIDE SEQUENCE [LARGE SCALE GENOMIC DNA]</scope>
    <source>
        <strain evidence="1 2">NCTC13364</strain>
    </source>
</reference>
<gene>
    <name evidence="1" type="ORF">SAMEA1982600_04308</name>
</gene>
<dbReference type="EMBL" id="FKBS01000025">
    <property type="protein sequence ID" value="SAI51528.1"/>
    <property type="molecule type" value="Genomic_DNA"/>
</dbReference>
<dbReference type="OrthoDB" id="8525200at2"/>
<dbReference type="Proteomes" id="UP000077037">
    <property type="component" value="Unassembled WGS sequence"/>
</dbReference>
<organism evidence="1 2">
    <name type="scientific">Bordetella ansorpii</name>
    <dbReference type="NCBI Taxonomy" id="288768"/>
    <lineage>
        <taxon>Bacteria</taxon>
        <taxon>Pseudomonadati</taxon>
        <taxon>Pseudomonadota</taxon>
        <taxon>Betaproteobacteria</taxon>
        <taxon>Burkholderiales</taxon>
        <taxon>Alcaligenaceae</taxon>
        <taxon>Bordetella</taxon>
    </lineage>
</organism>
<dbReference type="InterPro" id="IPR007435">
    <property type="entry name" value="DUF484"/>
</dbReference>
<proteinExistence type="predicted"/>
<dbReference type="Pfam" id="PF04340">
    <property type="entry name" value="DUF484"/>
    <property type="match status" value="1"/>
</dbReference>